<evidence type="ECO:0000313" key="1">
    <source>
        <dbReference type="EMBL" id="MQM00931.1"/>
    </source>
</evidence>
<proteinExistence type="predicted"/>
<evidence type="ECO:0000313" key="2">
    <source>
        <dbReference type="Proteomes" id="UP000652761"/>
    </source>
</evidence>
<organism evidence="1 2">
    <name type="scientific">Colocasia esculenta</name>
    <name type="common">Wild taro</name>
    <name type="synonym">Arum esculentum</name>
    <dbReference type="NCBI Taxonomy" id="4460"/>
    <lineage>
        <taxon>Eukaryota</taxon>
        <taxon>Viridiplantae</taxon>
        <taxon>Streptophyta</taxon>
        <taxon>Embryophyta</taxon>
        <taxon>Tracheophyta</taxon>
        <taxon>Spermatophyta</taxon>
        <taxon>Magnoliopsida</taxon>
        <taxon>Liliopsida</taxon>
        <taxon>Araceae</taxon>
        <taxon>Aroideae</taxon>
        <taxon>Colocasieae</taxon>
        <taxon>Colocasia</taxon>
    </lineage>
</organism>
<dbReference type="EMBL" id="NMUH01002586">
    <property type="protein sequence ID" value="MQM00931.1"/>
    <property type="molecule type" value="Genomic_DNA"/>
</dbReference>
<sequence>MTTWKTYVLASTRVLKTSDRATFHDLRLDYGIYPAVAAPETSNVANMSQKEAGLWYSSHSVCL</sequence>
<name>A0A843W5E4_COLES</name>
<dbReference type="Proteomes" id="UP000652761">
    <property type="component" value="Unassembled WGS sequence"/>
</dbReference>
<protein>
    <submittedName>
        <fullName evidence="1">Uncharacterized protein</fullName>
    </submittedName>
</protein>
<keyword evidence="2" id="KW-1185">Reference proteome</keyword>
<gene>
    <name evidence="1" type="ORF">Taro_033675</name>
</gene>
<reference evidence="1" key="1">
    <citation type="submission" date="2017-07" db="EMBL/GenBank/DDBJ databases">
        <title>Taro Niue Genome Assembly and Annotation.</title>
        <authorList>
            <person name="Atibalentja N."/>
            <person name="Keating K."/>
            <person name="Fields C.J."/>
        </authorList>
    </citation>
    <scope>NUCLEOTIDE SEQUENCE</scope>
    <source>
        <strain evidence="1">Niue_2</strain>
        <tissue evidence="1">Leaf</tissue>
    </source>
</reference>
<comment type="caution">
    <text evidence="1">The sequence shown here is derived from an EMBL/GenBank/DDBJ whole genome shotgun (WGS) entry which is preliminary data.</text>
</comment>
<accession>A0A843W5E4</accession>
<dbReference type="AlphaFoldDB" id="A0A843W5E4"/>